<feature type="binding site" evidence="9">
    <location>
        <begin position="152"/>
        <end position="155"/>
    </location>
    <ligand>
        <name>substrate</name>
    </ligand>
</feature>
<evidence type="ECO:0000256" key="3">
    <source>
        <dbReference type="ARBA" id="ARBA00012954"/>
    </source>
</evidence>
<dbReference type="SUPFAM" id="SSF48179">
    <property type="entry name" value="6-phosphogluconate dehydrogenase C-terminal domain-like"/>
    <property type="match status" value="1"/>
</dbReference>
<evidence type="ECO:0000259" key="11">
    <source>
        <dbReference type="SMART" id="SM00984"/>
    </source>
</evidence>
<evidence type="ECO:0000256" key="9">
    <source>
        <dbReference type="PIRSR" id="PIRSR500134-2"/>
    </source>
</evidence>
<feature type="active site" description="Nucleophile" evidence="8">
    <location>
        <position position="260"/>
    </location>
</feature>
<dbReference type="InterPro" id="IPR001732">
    <property type="entry name" value="UDP-Glc/GDP-Man_DH_N"/>
</dbReference>
<dbReference type="GO" id="GO:0051287">
    <property type="term" value="F:NAD binding"/>
    <property type="evidence" value="ECO:0007669"/>
    <property type="project" value="InterPro"/>
</dbReference>
<dbReference type="InterPro" id="IPR036291">
    <property type="entry name" value="NAD(P)-bd_dom_sf"/>
</dbReference>
<feature type="binding site" evidence="9">
    <location>
        <position position="320"/>
    </location>
    <ligand>
        <name>substrate</name>
    </ligand>
</feature>
<dbReference type="InterPro" id="IPR008927">
    <property type="entry name" value="6-PGluconate_DH-like_C_sf"/>
</dbReference>
<dbReference type="GO" id="GO:0000271">
    <property type="term" value="P:polysaccharide biosynthetic process"/>
    <property type="evidence" value="ECO:0007669"/>
    <property type="project" value="InterPro"/>
</dbReference>
<dbReference type="InterPro" id="IPR036220">
    <property type="entry name" value="UDP-Glc/GDP-Man_DH_C_sf"/>
</dbReference>
<dbReference type="PANTHER" id="PTHR43750:SF3">
    <property type="entry name" value="UDP-GLUCOSE 6-DEHYDROGENASE TUAD"/>
    <property type="match status" value="1"/>
</dbReference>
<feature type="binding site" evidence="10">
    <location>
        <position position="263"/>
    </location>
    <ligand>
        <name>NAD(+)</name>
        <dbReference type="ChEBI" id="CHEBI:57540"/>
    </ligand>
</feature>
<feature type="domain" description="UDP-glucose/GDP-mannose dehydrogenase C-terminal" evidence="11">
    <location>
        <begin position="313"/>
        <end position="415"/>
    </location>
</feature>
<reference evidence="12 13" key="1">
    <citation type="submission" date="2017-09" db="EMBL/GenBank/DDBJ databases">
        <title>Depth-based differentiation of microbial function through sediment-hosted aquifers and enrichment of novel symbionts in the deep terrestrial subsurface.</title>
        <authorList>
            <person name="Probst A.J."/>
            <person name="Ladd B."/>
            <person name="Jarett J.K."/>
            <person name="Geller-Mcgrath D.E."/>
            <person name="Sieber C.M."/>
            <person name="Emerson J.B."/>
            <person name="Anantharaman K."/>
            <person name="Thomas B.C."/>
            <person name="Malmstrom R."/>
            <person name="Stieglmeier M."/>
            <person name="Klingl A."/>
            <person name="Woyke T."/>
            <person name="Ryan C.M."/>
            <person name="Banfield J.F."/>
        </authorList>
    </citation>
    <scope>NUCLEOTIDE SEQUENCE [LARGE SCALE GENOMIC DNA]</scope>
    <source>
        <strain evidence="12">CG22_combo_CG10-13_8_21_14_all_38_20</strain>
    </source>
</reference>
<evidence type="ECO:0000256" key="5">
    <source>
        <dbReference type="ARBA" id="ARBA00023027"/>
    </source>
</evidence>
<comment type="similarity">
    <text evidence="2 7">Belongs to the UDP-glucose/GDP-mannose dehydrogenase family.</text>
</comment>
<dbReference type="Proteomes" id="UP000231246">
    <property type="component" value="Unassembled WGS sequence"/>
</dbReference>
<comment type="catalytic activity">
    <reaction evidence="6 7">
        <text>UDP-alpha-D-glucose + 2 NAD(+) + H2O = UDP-alpha-D-glucuronate + 2 NADH + 3 H(+)</text>
        <dbReference type="Rhea" id="RHEA:23596"/>
        <dbReference type="ChEBI" id="CHEBI:15377"/>
        <dbReference type="ChEBI" id="CHEBI:15378"/>
        <dbReference type="ChEBI" id="CHEBI:57540"/>
        <dbReference type="ChEBI" id="CHEBI:57945"/>
        <dbReference type="ChEBI" id="CHEBI:58052"/>
        <dbReference type="ChEBI" id="CHEBI:58885"/>
        <dbReference type="EC" id="1.1.1.22"/>
    </reaction>
</comment>
<dbReference type="SMART" id="SM00984">
    <property type="entry name" value="UDPG_MGDP_dh_C"/>
    <property type="match status" value="1"/>
</dbReference>
<dbReference type="Gene3D" id="3.40.50.720">
    <property type="entry name" value="NAD(P)-binding Rossmann-like Domain"/>
    <property type="match status" value="2"/>
</dbReference>
<feature type="binding site" evidence="10">
    <location>
        <position position="35"/>
    </location>
    <ligand>
        <name>NAD(+)</name>
        <dbReference type="ChEBI" id="CHEBI:57540"/>
    </ligand>
</feature>
<evidence type="ECO:0000256" key="2">
    <source>
        <dbReference type="ARBA" id="ARBA00006601"/>
    </source>
</evidence>
<dbReference type="NCBIfam" id="TIGR03026">
    <property type="entry name" value="NDP-sugDHase"/>
    <property type="match status" value="1"/>
</dbReference>
<dbReference type="InterPro" id="IPR014026">
    <property type="entry name" value="UDP-Glc/GDP-Man_DH_dimer"/>
</dbReference>
<protein>
    <recommendedName>
        <fullName evidence="3 7">UDP-glucose 6-dehydrogenase</fullName>
        <ecNumber evidence="3 7">1.1.1.22</ecNumber>
    </recommendedName>
</protein>
<feature type="binding site" evidence="9">
    <location>
        <begin position="249"/>
        <end position="253"/>
    </location>
    <ligand>
        <name>substrate</name>
    </ligand>
</feature>
<dbReference type="InterPro" id="IPR017476">
    <property type="entry name" value="UDP-Glc/GDP-Man"/>
</dbReference>
<dbReference type="InterPro" id="IPR014027">
    <property type="entry name" value="UDP-Glc/GDP-Man_DH_C"/>
</dbReference>
<keyword evidence="5 7" id="KW-0520">NAD</keyword>
<proteinExistence type="inferred from homology"/>
<feature type="binding site" evidence="10">
    <location>
        <position position="86"/>
    </location>
    <ligand>
        <name>NAD(+)</name>
        <dbReference type="ChEBI" id="CHEBI:57540"/>
    </ligand>
</feature>
<evidence type="ECO:0000256" key="10">
    <source>
        <dbReference type="PIRSR" id="PIRSR500134-3"/>
    </source>
</evidence>
<dbReference type="UniPathway" id="UPA00038">
    <property type="reaction ID" value="UER00491"/>
</dbReference>
<evidence type="ECO:0000256" key="1">
    <source>
        <dbReference type="ARBA" id="ARBA00004701"/>
    </source>
</evidence>
<dbReference type="SUPFAM" id="SSF52413">
    <property type="entry name" value="UDP-glucose/GDP-mannose dehydrogenase C-terminal domain"/>
    <property type="match status" value="1"/>
</dbReference>
<dbReference type="EMBL" id="PCTA01000017">
    <property type="protein sequence ID" value="PIP61712.1"/>
    <property type="molecule type" value="Genomic_DNA"/>
</dbReference>
<evidence type="ECO:0000256" key="7">
    <source>
        <dbReference type="PIRNR" id="PIRNR000124"/>
    </source>
</evidence>
<accession>A0A2H0BVJ7</accession>
<dbReference type="Pfam" id="PF03720">
    <property type="entry name" value="UDPG_MGDP_dh_C"/>
    <property type="match status" value="1"/>
</dbReference>
<feature type="binding site" evidence="9">
    <location>
        <position position="257"/>
    </location>
    <ligand>
        <name>substrate</name>
    </ligand>
</feature>
<dbReference type="PIRSF" id="PIRSF500134">
    <property type="entry name" value="UDPglc_DH_bac"/>
    <property type="match status" value="1"/>
</dbReference>
<dbReference type="InterPro" id="IPR028357">
    <property type="entry name" value="UDPglc_DH_bac"/>
</dbReference>
<dbReference type="EC" id="1.1.1.22" evidence="3 7"/>
<dbReference type="SUPFAM" id="SSF51735">
    <property type="entry name" value="NAD(P)-binding Rossmann-fold domains"/>
    <property type="match status" value="1"/>
</dbReference>
<dbReference type="Pfam" id="PF00984">
    <property type="entry name" value="UDPG_MGDP_dh"/>
    <property type="match status" value="1"/>
</dbReference>
<dbReference type="GO" id="GO:0003979">
    <property type="term" value="F:UDP-glucose 6-dehydrogenase activity"/>
    <property type="evidence" value="ECO:0007669"/>
    <property type="project" value="UniProtKB-EC"/>
</dbReference>
<dbReference type="Gene3D" id="1.20.5.100">
    <property type="entry name" value="Cytochrome c1, transmembrane anchor, C-terminal"/>
    <property type="match status" value="1"/>
</dbReference>
<dbReference type="PANTHER" id="PTHR43750">
    <property type="entry name" value="UDP-GLUCOSE 6-DEHYDROGENASE TUAD"/>
    <property type="match status" value="1"/>
</dbReference>
<sequence>MKLAVIGHGYVGLVTATVFADLGNEVICVGRTKAKIDQLNNGVPTFYEPGLEELLKKNVQAKRIRFTLNMEEGVPEADVVFIAVGTPSKENGEADLSQVFAVAEDIGKLLSGHTVVGCKSTVPVGTNFKVRKILKKNAKPEAQYQIASVPEFLREGTAISDTLYPDRVIIGTDFKQAEDVLIKLHDPIGGVRVLTDIASAELIKYASNSLLATKISFANSIAFVSELVGADATEVLKGAGLDERIGKRFLNPGPGYGGSCFPKDVKALISFSKKAGYDFKILEAVHEVNEDAKNRVVKKIEDMLGSLKDKRIAILGLAFKPDTDDMRDAPAIHVISKLLKEGASVIAFDPQSAENAKRVLPEATIYAKNIFSAVKNADIVVVLTEWREFSQVSLAKIKELVSQPNIVDMRNVFNPAEAKKLGFNYIGVGRR</sequence>
<dbReference type="AlphaFoldDB" id="A0A2H0BVJ7"/>
<dbReference type="GO" id="GO:0006065">
    <property type="term" value="P:UDP-glucuronate biosynthetic process"/>
    <property type="evidence" value="ECO:0007669"/>
    <property type="project" value="UniProtKB-UniPathway"/>
</dbReference>
<evidence type="ECO:0000256" key="8">
    <source>
        <dbReference type="PIRSR" id="PIRSR500134-1"/>
    </source>
</evidence>
<evidence type="ECO:0000256" key="4">
    <source>
        <dbReference type="ARBA" id="ARBA00023002"/>
    </source>
</evidence>
<feature type="binding site" evidence="10">
    <location>
        <position position="121"/>
    </location>
    <ligand>
        <name>NAD(+)</name>
        <dbReference type="ChEBI" id="CHEBI:57540"/>
    </ligand>
</feature>
<dbReference type="PRINTS" id="PR00411">
    <property type="entry name" value="PNDRDTASEI"/>
</dbReference>
<name>A0A2H0BVJ7_9BACT</name>
<comment type="caution">
    <text evidence="12">The sequence shown here is derived from an EMBL/GenBank/DDBJ whole genome shotgun (WGS) entry which is preliminary data.</text>
</comment>
<feature type="binding site" evidence="10">
    <location>
        <position position="155"/>
    </location>
    <ligand>
        <name>NAD(+)</name>
        <dbReference type="ChEBI" id="CHEBI:57540"/>
    </ligand>
</feature>
<comment type="pathway">
    <text evidence="1">Nucleotide-sugar biosynthesis; UDP-alpha-D-glucuronate biosynthesis; UDP-alpha-D-glucuronate from UDP-alpha-D-glucose: step 1/1.</text>
</comment>
<keyword evidence="4 7" id="KW-0560">Oxidoreductase</keyword>
<evidence type="ECO:0000313" key="12">
    <source>
        <dbReference type="EMBL" id="PIP61712.1"/>
    </source>
</evidence>
<dbReference type="Pfam" id="PF03721">
    <property type="entry name" value="UDPG_MGDP_dh_N"/>
    <property type="match status" value="1"/>
</dbReference>
<dbReference type="PIRSF" id="PIRSF000124">
    <property type="entry name" value="UDPglc_GDPman_dh"/>
    <property type="match status" value="1"/>
</dbReference>
<organism evidence="12 13">
    <name type="scientific">Candidatus Roizmanbacteria bacterium CG22_combo_CG10-13_8_21_14_all_38_20</name>
    <dbReference type="NCBI Taxonomy" id="1974862"/>
    <lineage>
        <taxon>Bacteria</taxon>
        <taxon>Candidatus Roizmaniibacteriota</taxon>
    </lineage>
</organism>
<evidence type="ECO:0000313" key="13">
    <source>
        <dbReference type="Proteomes" id="UP000231246"/>
    </source>
</evidence>
<gene>
    <name evidence="12" type="ORF">COW99_02425</name>
</gene>
<feature type="binding site" evidence="10">
    <location>
        <position position="327"/>
    </location>
    <ligand>
        <name>NAD(+)</name>
        <dbReference type="ChEBI" id="CHEBI:57540"/>
    </ligand>
</feature>
<feature type="binding site" evidence="9">
    <location>
        <position position="204"/>
    </location>
    <ligand>
        <name>substrate</name>
    </ligand>
</feature>
<evidence type="ECO:0000256" key="6">
    <source>
        <dbReference type="ARBA" id="ARBA00047473"/>
    </source>
</evidence>